<comment type="caution">
    <text evidence="1">The sequence shown here is derived from an EMBL/GenBank/DDBJ whole genome shotgun (WGS) entry which is preliminary data.</text>
</comment>
<evidence type="ECO:0000313" key="2">
    <source>
        <dbReference type="Proteomes" id="UP001499942"/>
    </source>
</evidence>
<evidence type="ECO:0000313" key="1">
    <source>
        <dbReference type="EMBL" id="GAA2497157.1"/>
    </source>
</evidence>
<keyword evidence="2" id="KW-1185">Reference proteome</keyword>
<gene>
    <name evidence="1" type="ORF">GCM10010393_31500</name>
</gene>
<name>A0ABP5ZGG2_9ACTN</name>
<dbReference type="EMBL" id="BAAASR010000018">
    <property type="protein sequence ID" value="GAA2497157.1"/>
    <property type="molecule type" value="Genomic_DNA"/>
</dbReference>
<reference evidence="2" key="1">
    <citation type="journal article" date="2019" name="Int. J. Syst. Evol. Microbiol.">
        <title>The Global Catalogue of Microorganisms (GCM) 10K type strain sequencing project: providing services to taxonomists for standard genome sequencing and annotation.</title>
        <authorList>
            <consortium name="The Broad Institute Genomics Platform"/>
            <consortium name="The Broad Institute Genome Sequencing Center for Infectious Disease"/>
            <person name="Wu L."/>
            <person name="Ma J."/>
        </authorList>
    </citation>
    <scope>NUCLEOTIDE SEQUENCE [LARGE SCALE GENOMIC DNA]</scope>
    <source>
        <strain evidence="2">JCM 5062</strain>
    </source>
</reference>
<accession>A0ABP5ZGG2</accession>
<dbReference type="Proteomes" id="UP001499942">
    <property type="component" value="Unassembled WGS sequence"/>
</dbReference>
<evidence type="ECO:0008006" key="3">
    <source>
        <dbReference type="Google" id="ProtNLM"/>
    </source>
</evidence>
<organism evidence="1 2">
    <name type="scientific">Streptomyces gobitricini</name>
    <dbReference type="NCBI Taxonomy" id="68211"/>
    <lineage>
        <taxon>Bacteria</taxon>
        <taxon>Bacillati</taxon>
        <taxon>Actinomycetota</taxon>
        <taxon>Actinomycetes</taxon>
        <taxon>Kitasatosporales</taxon>
        <taxon>Streptomycetaceae</taxon>
        <taxon>Streptomyces</taxon>
    </lineage>
</organism>
<proteinExistence type="predicted"/>
<protein>
    <recommendedName>
        <fullName evidence="3">GNAT family N-acetyltransferase</fullName>
    </recommendedName>
</protein>
<sequence>MAEPGRVGAAVLGRRPGVAWPRLIYDTDEVVGFLMAFFRIDWTGDGTDFRSGLWRLNISGAAAAHA</sequence>